<gene>
    <name evidence="1" type="ORF">METZ01_LOCUS328677</name>
</gene>
<dbReference type="AlphaFoldDB" id="A0A382PQY8"/>
<organism evidence="1">
    <name type="scientific">marine metagenome</name>
    <dbReference type="NCBI Taxonomy" id="408172"/>
    <lineage>
        <taxon>unclassified sequences</taxon>
        <taxon>metagenomes</taxon>
        <taxon>ecological metagenomes</taxon>
    </lineage>
</organism>
<sequence length="95" mass="10490">MLASGLQQPAHGMEAEENPYLEIVKRNAFDLTNTPTNTQQKAPEPLKANDIKLTGIYLRNGVERAAIALIEKDKKNTKPTYLQLAVGEKQGTVEI</sequence>
<evidence type="ECO:0000313" key="1">
    <source>
        <dbReference type="EMBL" id="SVC75823.1"/>
    </source>
</evidence>
<accession>A0A382PQY8</accession>
<protein>
    <submittedName>
        <fullName evidence="1">Uncharacterized protein</fullName>
    </submittedName>
</protein>
<proteinExistence type="predicted"/>
<name>A0A382PQY8_9ZZZZ</name>
<reference evidence="1" key="1">
    <citation type="submission" date="2018-05" db="EMBL/GenBank/DDBJ databases">
        <authorList>
            <person name="Lanie J.A."/>
            <person name="Ng W.-L."/>
            <person name="Kazmierczak K.M."/>
            <person name="Andrzejewski T.M."/>
            <person name="Davidsen T.M."/>
            <person name="Wayne K.J."/>
            <person name="Tettelin H."/>
            <person name="Glass J.I."/>
            <person name="Rusch D."/>
            <person name="Podicherti R."/>
            <person name="Tsui H.-C.T."/>
            <person name="Winkler M.E."/>
        </authorList>
    </citation>
    <scope>NUCLEOTIDE SEQUENCE</scope>
</reference>
<feature type="non-terminal residue" evidence="1">
    <location>
        <position position="95"/>
    </location>
</feature>
<dbReference type="EMBL" id="UINC01109181">
    <property type="protein sequence ID" value="SVC75823.1"/>
    <property type="molecule type" value="Genomic_DNA"/>
</dbReference>